<dbReference type="AlphaFoldDB" id="A0A1F8EJC0"/>
<accession>A0A1F8EJC0</accession>
<reference evidence="2 3" key="1">
    <citation type="journal article" date="2016" name="Nat. Commun.">
        <title>Thousands of microbial genomes shed light on interconnected biogeochemical processes in an aquifer system.</title>
        <authorList>
            <person name="Anantharaman K."/>
            <person name="Brown C.T."/>
            <person name="Hug L.A."/>
            <person name="Sharon I."/>
            <person name="Castelle C.J."/>
            <person name="Probst A.J."/>
            <person name="Thomas B.C."/>
            <person name="Singh A."/>
            <person name="Wilkins M.J."/>
            <person name="Karaoz U."/>
            <person name="Brodie E.L."/>
            <person name="Williams K.H."/>
            <person name="Hubbard S.S."/>
            <person name="Banfield J.F."/>
        </authorList>
    </citation>
    <scope>NUCLEOTIDE SEQUENCE [LARGE SCALE GENOMIC DNA]</scope>
</reference>
<evidence type="ECO:0000313" key="2">
    <source>
        <dbReference type="EMBL" id="OGN00440.1"/>
    </source>
</evidence>
<gene>
    <name evidence="2" type="ORF">A2650_03570</name>
</gene>
<evidence type="ECO:0000313" key="3">
    <source>
        <dbReference type="Proteomes" id="UP000177117"/>
    </source>
</evidence>
<evidence type="ECO:0000259" key="1">
    <source>
        <dbReference type="Pfam" id="PF10648"/>
    </source>
</evidence>
<comment type="caution">
    <text evidence="2">The sequence shown here is derived from an EMBL/GenBank/DDBJ whole genome shotgun (WGS) entry which is preliminary data.</text>
</comment>
<protein>
    <recommendedName>
        <fullName evidence="1">Bacterial spore germination immunoglobulin-like domain-containing protein</fullName>
    </recommendedName>
</protein>
<organism evidence="2 3">
    <name type="scientific">Candidatus Yanofskybacteria bacterium RIFCSPHIGHO2_01_FULL_41_53</name>
    <dbReference type="NCBI Taxonomy" id="1802663"/>
    <lineage>
        <taxon>Bacteria</taxon>
        <taxon>Candidatus Yanofskyibacteriota</taxon>
    </lineage>
</organism>
<dbReference type="Pfam" id="PF10648">
    <property type="entry name" value="Gmad2"/>
    <property type="match status" value="1"/>
</dbReference>
<dbReference type="InterPro" id="IPR018911">
    <property type="entry name" value="Gmad2_Ig-like_dom"/>
</dbReference>
<feature type="domain" description="Bacterial spore germination immunoglobulin-like" evidence="1">
    <location>
        <begin position="51"/>
        <end position="138"/>
    </location>
</feature>
<proteinExistence type="predicted"/>
<dbReference type="Proteomes" id="UP000177117">
    <property type="component" value="Unassembled WGS sequence"/>
</dbReference>
<dbReference type="EMBL" id="MGJD01000021">
    <property type="protein sequence ID" value="OGN00440.1"/>
    <property type="molecule type" value="Genomic_DNA"/>
</dbReference>
<sequence>MKKIYLSIILIVAGTAAVLFISGQKLPPIDSSGSSSSPTPSQSVFPSAELIRVENVVSDQLIESPLFIKGEARGYWFFEASFPIRIYDADGLELGVVVAQAKSEWMTEDFVPFEANLVFKKPVTATGVLVLRKDNPSGLPEHDDELRVNVRFDLDNWPVSTELSQCKTTGCSGQICSDEDVVTTCEFKQEYACYQNAKCERQSDGKCGWTPSEELVACLYSAWGASTE</sequence>
<name>A0A1F8EJC0_9BACT</name>